<dbReference type="OrthoDB" id="2171190at2"/>
<dbReference type="eggNOG" id="ENOG50306TF">
    <property type="taxonomic scope" value="Bacteria"/>
</dbReference>
<keyword evidence="1" id="KW-0472">Membrane</keyword>
<keyword evidence="3" id="KW-1185">Reference proteome</keyword>
<keyword evidence="1" id="KW-0812">Transmembrane</keyword>
<keyword evidence="1" id="KW-1133">Transmembrane helix</keyword>
<evidence type="ECO:0000313" key="3">
    <source>
        <dbReference type="Proteomes" id="UP000013782"/>
    </source>
</evidence>
<dbReference type="AlphaFoldDB" id="R2SX37"/>
<feature type="transmembrane region" description="Helical" evidence="1">
    <location>
        <begin position="20"/>
        <end position="40"/>
    </location>
</feature>
<comment type="caution">
    <text evidence="2">The sequence shown here is derived from an EMBL/GenBank/DDBJ whole genome shotgun (WGS) entry which is preliminary data.</text>
</comment>
<reference evidence="2 3" key="1">
    <citation type="submission" date="2013-02" db="EMBL/GenBank/DDBJ databases">
        <title>The Genome Sequence of Enterococcus pallens BAA-351.</title>
        <authorList>
            <consortium name="The Broad Institute Genome Sequencing Platform"/>
            <consortium name="The Broad Institute Genome Sequencing Center for Infectious Disease"/>
            <person name="Earl A.M."/>
            <person name="Gilmore M.S."/>
            <person name="Lebreton F."/>
            <person name="Walker B."/>
            <person name="Young S.K."/>
            <person name="Zeng Q."/>
            <person name="Gargeya S."/>
            <person name="Fitzgerald M."/>
            <person name="Haas B."/>
            <person name="Abouelleil A."/>
            <person name="Alvarado L."/>
            <person name="Arachchi H.M."/>
            <person name="Berlin A.M."/>
            <person name="Chapman S.B."/>
            <person name="Dewar J."/>
            <person name="Goldberg J."/>
            <person name="Griggs A."/>
            <person name="Gujja S."/>
            <person name="Hansen M."/>
            <person name="Howarth C."/>
            <person name="Imamovic A."/>
            <person name="Larimer J."/>
            <person name="McCowan C."/>
            <person name="Murphy C."/>
            <person name="Neiman D."/>
            <person name="Pearson M."/>
            <person name="Priest M."/>
            <person name="Roberts A."/>
            <person name="Saif S."/>
            <person name="Shea T."/>
            <person name="Sisk P."/>
            <person name="Sykes S."/>
            <person name="Wortman J."/>
            <person name="Nusbaum C."/>
            <person name="Birren B."/>
        </authorList>
    </citation>
    <scope>NUCLEOTIDE SEQUENCE [LARGE SCALE GENOMIC DNA]</scope>
    <source>
        <strain evidence="2 3">ATCC BAA-351</strain>
    </source>
</reference>
<evidence type="ECO:0000256" key="1">
    <source>
        <dbReference type="SAM" id="Phobius"/>
    </source>
</evidence>
<dbReference type="RefSeq" id="WP_010755079.1">
    <property type="nucleotide sequence ID" value="NZ_ASWD01000002.1"/>
</dbReference>
<dbReference type="EMBL" id="AJAQ01000001">
    <property type="protein sequence ID" value="EOH97346.1"/>
    <property type="molecule type" value="Genomic_DNA"/>
</dbReference>
<accession>R2SX37</accession>
<name>R2SX37_9ENTE</name>
<sequence>MRKVKFNQKLSNNRSWKKCLGLICILGVCLSSIVFLVSFFQEKKHVSAHPASTIELGSGGTKFTVPLDATQLEEQVLRDLGSQFDGYVQGSDKVPVLNKENVSAYGSERASNGADIGVNIQSIEETENGNYFVLFQIAGGGVGGITRTAVYDKEGNELASNSIGTRHNVNLRVGTKIYNRSNNTFLVTTFNNTWFRYTVNDTSTPVTIDRYQYPVGVVTGNPNTALKIDTHIIIDQFSNYSNDALIIGRSYPGHPASPGVYRKRISIGAINNSGWETGGFNSESTYQYTLESLLMYEELNLDESQGANVCSVSGSDIYKLDNYIFGLINYAGYQHGIRKNQQTFQVFDANVNVQERGDINPGMVNPILKERVYQHRTVEQIKSDIVTGNNHSYKVIKNMCNSEYIYFTVENQTETQLIRVDLNTYTDEIIKVYPRATNINFFKNTDGTFSYYGTTTSLTGEFASNYYPANPTIGSHFFVNGTVEGITGSADDLDIRSLRAFEVDGSISADYALEGQDNKIFIGGITNDFDIFPNQTYTIDEGPQGIYLNPAGNPSSNCGFIGTLNINDDYAPIISSDNNILVDITDKAVTNPVATNYREWNTLDRWLITGSKNGTIADSSAIKVYDYFDSNDSSIAGTSAEREEWLQKRINRNPKDISASIQWKSLGFDASKTGPQLVTYFVTDTQNQPAATSRWVNSKTPQTEVEDEYMLDAQNFHIPLNKLNTSMPDADKFKELAKTMAWNTANATIDEDGTDTNKLSSKVVINVDQLEALQNAKVAKPYPVDVIYKPENGIEIRNRVWVFVTTKNTVPNSKTNPEVTPADTNGVVYYADDYSLPFRLRSGHTAADVLDRGNVRVYDYYDSTHETDTELPVLADKTTNSSKLQVVNLNAIKSATQPGLIDSSPPDGAPMIRYEWDGTVDGNHQAGTTKPTLGGLDVTLTGDILLHVRQVIVGDSNQLVVPEEGYLRMATNDYDGVSGTTIENADQLRQVRISSGKNADNSAFETIAVNADHMDDPLDELELKLIIPEYYEIVGNYLTLGNADPNGASHTGKTEANSNKASLIFKRDELYNDEEYFITIYLKPKLNQDGPQPYSWDYKKNDLGKIKTK</sequence>
<dbReference type="Proteomes" id="UP000013782">
    <property type="component" value="Unassembled WGS sequence"/>
</dbReference>
<gene>
    <name evidence="2" type="ORF">UAU_00014</name>
</gene>
<dbReference type="HOGENOM" id="CLU_285721_0_0_9"/>
<organism evidence="2 3">
    <name type="scientific">Enterococcus pallens ATCC BAA-351</name>
    <dbReference type="NCBI Taxonomy" id="1158607"/>
    <lineage>
        <taxon>Bacteria</taxon>
        <taxon>Bacillati</taxon>
        <taxon>Bacillota</taxon>
        <taxon>Bacilli</taxon>
        <taxon>Lactobacillales</taxon>
        <taxon>Enterococcaceae</taxon>
        <taxon>Enterococcus</taxon>
    </lineage>
</organism>
<evidence type="ECO:0000313" key="2">
    <source>
        <dbReference type="EMBL" id="EOH97346.1"/>
    </source>
</evidence>
<dbReference type="PATRIC" id="fig|1158607.3.peg.13"/>
<proteinExistence type="predicted"/>
<protein>
    <submittedName>
        <fullName evidence="2">Uncharacterized protein</fullName>
    </submittedName>
</protein>